<organism evidence="2 3">
    <name type="scientific">Folsomia candida</name>
    <name type="common">Springtail</name>
    <dbReference type="NCBI Taxonomy" id="158441"/>
    <lineage>
        <taxon>Eukaryota</taxon>
        <taxon>Metazoa</taxon>
        <taxon>Ecdysozoa</taxon>
        <taxon>Arthropoda</taxon>
        <taxon>Hexapoda</taxon>
        <taxon>Collembola</taxon>
        <taxon>Entomobryomorpha</taxon>
        <taxon>Isotomoidea</taxon>
        <taxon>Isotomidae</taxon>
        <taxon>Proisotominae</taxon>
        <taxon>Folsomia</taxon>
    </lineage>
</organism>
<dbReference type="GO" id="GO:0016197">
    <property type="term" value="P:endosomal transport"/>
    <property type="evidence" value="ECO:0007669"/>
    <property type="project" value="TreeGrafter"/>
</dbReference>
<evidence type="ECO:0000313" key="2">
    <source>
        <dbReference type="EMBL" id="OXA47448.1"/>
    </source>
</evidence>
<dbReference type="Proteomes" id="UP000198287">
    <property type="component" value="Unassembled WGS sequence"/>
</dbReference>
<dbReference type="AlphaFoldDB" id="A0A226DR04"/>
<keyword evidence="3" id="KW-1185">Reference proteome</keyword>
<dbReference type="Gene3D" id="3.40.50.150">
    <property type="entry name" value="Vaccinia Virus protein VP39"/>
    <property type="match status" value="1"/>
</dbReference>
<dbReference type="InterPro" id="IPR029063">
    <property type="entry name" value="SAM-dependent_MTases_sf"/>
</dbReference>
<dbReference type="Pfam" id="PF05050">
    <property type="entry name" value="Methyltransf_21"/>
    <property type="match status" value="1"/>
</dbReference>
<dbReference type="GO" id="GO:0005886">
    <property type="term" value="C:plasma membrane"/>
    <property type="evidence" value="ECO:0007669"/>
    <property type="project" value="TreeGrafter"/>
</dbReference>
<feature type="domain" description="Methyltransferase FkbM" evidence="1">
    <location>
        <begin position="58"/>
        <end position="231"/>
    </location>
</feature>
<dbReference type="PANTHER" id="PTHR34009">
    <property type="entry name" value="PROTEIN STAR"/>
    <property type="match status" value="1"/>
</dbReference>
<accession>A0A226DR04</accession>
<sequence>MDPSDHMVLEYIRKYHLFPPENLPYAFDSPIEQLDGQSPQGLPIAEVTNFKKNGFFIECGANDGEFFANTLGLEIGSSWTGLLIEASPNLFQKMKRKHRKAWLSDVCLSGEIERIEFLKSTLNDNPWRVGQGKINPGRKYKLPAYLGEPIDLNRHEVEGVVECFPLQSILWAMNLKTVDFFSLDVEGHEYQILKDFPFQSFDIKVVLAVEHWVAVEGKEAIRSLLLSNGYHLQFESESDFIFVKNKIK</sequence>
<dbReference type="GO" id="GO:0005789">
    <property type="term" value="C:endoplasmic reticulum membrane"/>
    <property type="evidence" value="ECO:0007669"/>
    <property type="project" value="TreeGrafter"/>
</dbReference>
<proteinExistence type="predicted"/>
<dbReference type="EMBL" id="LNIX01000013">
    <property type="protein sequence ID" value="OXA47448.1"/>
    <property type="molecule type" value="Genomic_DNA"/>
</dbReference>
<reference evidence="2 3" key="1">
    <citation type="submission" date="2015-12" db="EMBL/GenBank/DDBJ databases">
        <title>The genome of Folsomia candida.</title>
        <authorList>
            <person name="Faddeeva A."/>
            <person name="Derks M.F."/>
            <person name="Anvar Y."/>
            <person name="Smit S."/>
            <person name="Van Straalen N."/>
            <person name="Roelofs D."/>
        </authorList>
    </citation>
    <scope>NUCLEOTIDE SEQUENCE [LARGE SCALE GENOMIC DNA]</scope>
    <source>
        <strain evidence="2 3">VU population</strain>
        <tissue evidence="2">Whole body</tissue>
    </source>
</reference>
<gene>
    <name evidence="2" type="ORF">Fcan01_17716</name>
</gene>
<dbReference type="SUPFAM" id="SSF53335">
    <property type="entry name" value="S-adenosyl-L-methionine-dependent methyltransferases"/>
    <property type="match status" value="1"/>
</dbReference>
<dbReference type="InterPro" id="IPR006342">
    <property type="entry name" value="FkbM_mtfrase"/>
</dbReference>
<evidence type="ECO:0000259" key="1">
    <source>
        <dbReference type="Pfam" id="PF05050"/>
    </source>
</evidence>
<protein>
    <submittedName>
        <fullName evidence="2">Protein Star</fullName>
    </submittedName>
</protein>
<dbReference type="GO" id="GO:0031902">
    <property type="term" value="C:late endosome membrane"/>
    <property type="evidence" value="ECO:0007669"/>
    <property type="project" value="TreeGrafter"/>
</dbReference>
<dbReference type="OMA" id="MAHRVEA"/>
<dbReference type="OrthoDB" id="6357215at2759"/>
<dbReference type="PANTHER" id="PTHR34009:SF2">
    <property type="entry name" value="PROTEIN STAR"/>
    <property type="match status" value="1"/>
</dbReference>
<dbReference type="InterPro" id="IPR053202">
    <property type="entry name" value="EGF_Rcpt_Signaling_Reg"/>
</dbReference>
<dbReference type="GO" id="GO:0006888">
    <property type="term" value="P:endoplasmic reticulum to Golgi vesicle-mediated transport"/>
    <property type="evidence" value="ECO:0007669"/>
    <property type="project" value="TreeGrafter"/>
</dbReference>
<dbReference type="GO" id="GO:0005794">
    <property type="term" value="C:Golgi apparatus"/>
    <property type="evidence" value="ECO:0007669"/>
    <property type="project" value="TreeGrafter"/>
</dbReference>
<name>A0A226DR04_FOLCA</name>
<comment type="caution">
    <text evidence="2">The sequence shown here is derived from an EMBL/GenBank/DDBJ whole genome shotgun (WGS) entry which is preliminary data.</text>
</comment>
<evidence type="ECO:0000313" key="3">
    <source>
        <dbReference type="Proteomes" id="UP000198287"/>
    </source>
</evidence>